<evidence type="ECO:0000313" key="2">
    <source>
        <dbReference type="Proteomes" id="UP001140949"/>
    </source>
</evidence>
<comment type="caution">
    <text evidence="1">The sequence shown here is derived from an EMBL/GenBank/DDBJ whole genome shotgun (WGS) entry which is preliminary data.</text>
</comment>
<accession>A0AAX6G949</accession>
<gene>
    <name evidence="1" type="ORF">M6B38_379540</name>
</gene>
<dbReference type="EMBL" id="JANAVB010021800">
    <property type="protein sequence ID" value="KAJ6824731.1"/>
    <property type="molecule type" value="Genomic_DNA"/>
</dbReference>
<name>A0AAX6G949_IRIPA</name>
<organism evidence="1 2">
    <name type="scientific">Iris pallida</name>
    <name type="common">Sweet iris</name>
    <dbReference type="NCBI Taxonomy" id="29817"/>
    <lineage>
        <taxon>Eukaryota</taxon>
        <taxon>Viridiplantae</taxon>
        <taxon>Streptophyta</taxon>
        <taxon>Embryophyta</taxon>
        <taxon>Tracheophyta</taxon>
        <taxon>Spermatophyta</taxon>
        <taxon>Magnoliopsida</taxon>
        <taxon>Liliopsida</taxon>
        <taxon>Asparagales</taxon>
        <taxon>Iridaceae</taxon>
        <taxon>Iridoideae</taxon>
        <taxon>Irideae</taxon>
        <taxon>Iris</taxon>
    </lineage>
</organism>
<sequence length="73" mass="8389">MNYSEDCLFCSYSVPFRHNTVEELSITAGHEATMSDFLGSCIHSRIRSTLLKYPSTLLEIAEYLILYFGWMKG</sequence>
<dbReference type="Proteomes" id="UP001140949">
    <property type="component" value="Unassembled WGS sequence"/>
</dbReference>
<reference evidence="1" key="2">
    <citation type="submission" date="2023-04" db="EMBL/GenBank/DDBJ databases">
        <authorList>
            <person name="Bruccoleri R.E."/>
            <person name="Oakeley E.J."/>
            <person name="Faust A.-M."/>
            <person name="Dessus-Babus S."/>
            <person name="Altorfer M."/>
            <person name="Burckhardt D."/>
            <person name="Oertli M."/>
            <person name="Naumann U."/>
            <person name="Petersen F."/>
            <person name="Wong J."/>
        </authorList>
    </citation>
    <scope>NUCLEOTIDE SEQUENCE</scope>
    <source>
        <strain evidence="1">GSM-AAB239-AS_SAM_17_03QT</strain>
        <tissue evidence="1">Leaf</tissue>
    </source>
</reference>
<proteinExistence type="predicted"/>
<dbReference type="AlphaFoldDB" id="A0AAX6G949"/>
<reference evidence="1" key="1">
    <citation type="journal article" date="2023" name="GigaByte">
        <title>Genome assembly of the bearded iris, Iris pallida Lam.</title>
        <authorList>
            <person name="Bruccoleri R.E."/>
            <person name="Oakeley E.J."/>
            <person name="Faust A.M.E."/>
            <person name="Altorfer M."/>
            <person name="Dessus-Babus S."/>
            <person name="Burckhardt D."/>
            <person name="Oertli M."/>
            <person name="Naumann U."/>
            <person name="Petersen F."/>
            <person name="Wong J."/>
        </authorList>
    </citation>
    <scope>NUCLEOTIDE SEQUENCE</scope>
    <source>
        <strain evidence="1">GSM-AAB239-AS_SAM_17_03QT</strain>
    </source>
</reference>
<keyword evidence="2" id="KW-1185">Reference proteome</keyword>
<evidence type="ECO:0000313" key="1">
    <source>
        <dbReference type="EMBL" id="KAJ6824731.1"/>
    </source>
</evidence>
<protein>
    <submittedName>
        <fullName evidence="1">Uncharacterized protein</fullName>
    </submittedName>
</protein>